<accession>A0AAN7JF32</accession>
<sequence length="379" mass="42359">MAMASTFFPPPIPPRTRAQHNSSPSNSGNFRQDPSWGTLKVPYPPVDSQKGRGENLRLISLSRQGRLEEAHRFLEEMDDDGVAVTPFAYKCLFESCEKLRSLTHGRLIHKQMRSLSKNEKDWPVFAEVSALRMYCQCGSLWEAQGLFDEMQERNLDSWNIMVAAIAKNGGIFKATRMFSRMLLDIGSVDHPSIYNSLLKSLSRPSLIMVGKQLHCLVIKHRLAEDVSVVNKLCNMYVKCGSMDSARITYDQIGEKRNAAVAGTGLMVGYIQAAEEEEALSIFKNMLQENVELDELVFSAALKACSILGDLRAGKQIHCHIIKLRLEAEVSAGTPLVDFYGKCRQFQSAFRAFQKIEDPNDVSWSALLSGYAQSGLLHGC</sequence>
<feature type="compositionally biased region" description="Polar residues" evidence="2">
    <location>
        <begin position="19"/>
        <end position="32"/>
    </location>
</feature>
<name>A0AAN7JF32_9MYRT</name>
<evidence type="ECO:0008006" key="5">
    <source>
        <dbReference type="Google" id="ProtNLM"/>
    </source>
</evidence>
<dbReference type="PANTHER" id="PTHR47926">
    <property type="entry name" value="PENTATRICOPEPTIDE REPEAT-CONTAINING PROTEIN"/>
    <property type="match status" value="1"/>
</dbReference>
<dbReference type="Gene3D" id="1.25.40.10">
    <property type="entry name" value="Tetratricopeptide repeat domain"/>
    <property type="match status" value="2"/>
</dbReference>
<evidence type="ECO:0000313" key="4">
    <source>
        <dbReference type="Proteomes" id="UP001345219"/>
    </source>
</evidence>
<dbReference type="EMBL" id="JAXIOK010000024">
    <property type="protein sequence ID" value="KAK4740754.1"/>
    <property type="molecule type" value="Genomic_DNA"/>
</dbReference>
<dbReference type="InterPro" id="IPR046960">
    <property type="entry name" value="PPR_At4g14850-like_plant"/>
</dbReference>
<evidence type="ECO:0000256" key="2">
    <source>
        <dbReference type="SAM" id="MobiDB-lite"/>
    </source>
</evidence>
<dbReference type="Pfam" id="PF01535">
    <property type="entry name" value="PPR"/>
    <property type="match status" value="5"/>
</dbReference>
<dbReference type="InterPro" id="IPR002885">
    <property type="entry name" value="PPR_rpt"/>
</dbReference>
<dbReference type="Proteomes" id="UP001345219">
    <property type="component" value="Chromosome 19"/>
</dbReference>
<comment type="caution">
    <text evidence="3">The sequence shown here is derived from an EMBL/GenBank/DDBJ whole genome shotgun (WGS) entry which is preliminary data.</text>
</comment>
<evidence type="ECO:0000313" key="3">
    <source>
        <dbReference type="EMBL" id="KAK4740754.1"/>
    </source>
</evidence>
<dbReference type="NCBIfam" id="TIGR00756">
    <property type="entry name" value="PPR"/>
    <property type="match status" value="1"/>
</dbReference>
<feature type="region of interest" description="Disordered" evidence="2">
    <location>
        <begin position="1"/>
        <end position="51"/>
    </location>
</feature>
<dbReference type="InterPro" id="IPR011990">
    <property type="entry name" value="TPR-like_helical_dom_sf"/>
</dbReference>
<dbReference type="GO" id="GO:0003723">
    <property type="term" value="F:RNA binding"/>
    <property type="evidence" value="ECO:0007669"/>
    <property type="project" value="InterPro"/>
</dbReference>
<protein>
    <recommendedName>
        <fullName evidence="5">Pentatricopeptide repeat-containing protein</fullName>
    </recommendedName>
</protein>
<evidence type="ECO:0000256" key="1">
    <source>
        <dbReference type="ARBA" id="ARBA00022737"/>
    </source>
</evidence>
<keyword evidence="1" id="KW-0677">Repeat</keyword>
<dbReference type="GO" id="GO:0009451">
    <property type="term" value="P:RNA modification"/>
    <property type="evidence" value="ECO:0007669"/>
    <property type="project" value="InterPro"/>
</dbReference>
<dbReference type="AlphaFoldDB" id="A0AAN7JF32"/>
<keyword evidence="4" id="KW-1185">Reference proteome</keyword>
<reference evidence="3 4" key="1">
    <citation type="journal article" date="2023" name="Hortic Res">
        <title>Pangenome of water caltrop reveals structural variations and asymmetric subgenome divergence after allopolyploidization.</title>
        <authorList>
            <person name="Zhang X."/>
            <person name="Chen Y."/>
            <person name="Wang L."/>
            <person name="Yuan Y."/>
            <person name="Fang M."/>
            <person name="Shi L."/>
            <person name="Lu R."/>
            <person name="Comes H.P."/>
            <person name="Ma Y."/>
            <person name="Chen Y."/>
            <person name="Huang G."/>
            <person name="Zhou Y."/>
            <person name="Zheng Z."/>
            <person name="Qiu Y."/>
        </authorList>
    </citation>
    <scope>NUCLEOTIDE SEQUENCE [LARGE SCALE GENOMIC DNA]</scope>
    <source>
        <tissue evidence="3">Roots</tissue>
    </source>
</reference>
<dbReference type="PANTHER" id="PTHR47926:SF378">
    <property type="entry name" value="PENTATRICOPEPTIDE REPEAT (PPR) SUPERFAMILY PROTEIN"/>
    <property type="match status" value="1"/>
</dbReference>
<proteinExistence type="predicted"/>
<organism evidence="3 4">
    <name type="scientific">Trapa incisa</name>
    <dbReference type="NCBI Taxonomy" id="236973"/>
    <lineage>
        <taxon>Eukaryota</taxon>
        <taxon>Viridiplantae</taxon>
        <taxon>Streptophyta</taxon>
        <taxon>Embryophyta</taxon>
        <taxon>Tracheophyta</taxon>
        <taxon>Spermatophyta</taxon>
        <taxon>Magnoliopsida</taxon>
        <taxon>eudicotyledons</taxon>
        <taxon>Gunneridae</taxon>
        <taxon>Pentapetalae</taxon>
        <taxon>rosids</taxon>
        <taxon>malvids</taxon>
        <taxon>Myrtales</taxon>
        <taxon>Lythraceae</taxon>
        <taxon>Trapa</taxon>
    </lineage>
</organism>
<gene>
    <name evidence="3" type="ORF">SAY87_024342</name>
</gene>